<keyword evidence="3" id="KW-1185">Reference proteome</keyword>
<gene>
    <name evidence="2" type="ORF">ONZ51_g4166</name>
</gene>
<feature type="region of interest" description="Disordered" evidence="1">
    <location>
        <begin position="1"/>
        <end position="76"/>
    </location>
</feature>
<evidence type="ECO:0000313" key="3">
    <source>
        <dbReference type="Proteomes" id="UP001215151"/>
    </source>
</evidence>
<accession>A0AAD7XCT9</accession>
<proteinExistence type="predicted"/>
<evidence type="ECO:0000256" key="1">
    <source>
        <dbReference type="SAM" id="MobiDB-lite"/>
    </source>
</evidence>
<dbReference type="AlphaFoldDB" id="A0AAD7XCT9"/>
<feature type="compositionally biased region" description="Basic and acidic residues" evidence="1">
    <location>
        <begin position="119"/>
        <end position="145"/>
    </location>
</feature>
<feature type="region of interest" description="Disordered" evidence="1">
    <location>
        <begin position="119"/>
        <end position="146"/>
    </location>
</feature>
<name>A0AAD7XCT9_9APHY</name>
<feature type="compositionally biased region" description="Low complexity" evidence="1">
    <location>
        <begin position="1"/>
        <end position="28"/>
    </location>
</feature>
<dbReference type="EMBL" id="JAPEVG010000078">
    <property type="protein sequence ID" value="KAJ8487469.1"/>
    <property type="molecule type" value="Genomic_DNA"/>
</dbReference>
<protein>
    <submittedName>
        <fullName evidence="2">Uncharacterized protein</fullName>
    </submittedName>
</protein>
<organism evidence="2 3">
    <name type="scientific">Trametes cubensis</name>
    <dbReference type="NCBI Taxonomy" id="1111947"/>
    <lineage>
        <taxon>Eukaryota</taxon>
        <taxon>Fungi</taxon>
        <taxon>Dikarya</taxon>
        <taxon>Basidiomycota</taxon>
        <taxon>Agaricomycotina</taxon>
        <taxon>Agaricomycetes</taxon>
        <taxon>Polyporales</taxon>
        <taxon>Polyporaceae</taxon>
        <taxon>Trametes</taxon>
    </lineage>
</organism>
<reference evidence="2" key="1">
    <citation type="submission" date="2022-11" db="EMBL/GenBank/DDBJ databases">
        <title>Genome Sequence of Cubamyces cubensis.</title>
        <authorList>
            <person name="Buettner E."/>
        </authorList>
    </citation>
    <scope>NUCLEOTIDE SEQUENCE</scope>
    <source>
        <strain evidence="2">MPL-01</strain>
    </source>
</reference>
<feature type="compositionally biased region" description="Pro residues" evidence="1">
    <location>
        <begin position="44"/>
        <end position="56"/>
    </location>
</feature>
<dbReference type="Proteomes" id="UP001215151">
    <property type="component" value="Unassembled WGS sequence"/>
</dbReference>
<sequence>MPNPTATSSHSHTAASIPLSLPGLSSSPVPTQSNLNPTSATPTPLAPPAAPTPDRPCAPLTAGPPRWPSSCRASRASSTASPCACACPACPRSPCPPRAHEDLDVLHVRRAHEELHLDARAVDDVPEEEGRVRAAPPDREHDARERCRRVVRRHLQDRARQDALRMPFPEPCQKLELFGREEALW</sequence>
<evidence type="ECO:0000313" key="2">
    <source>
        <dbReference type="EMBL" id="KAJ8487469.1"/>
    </source>
</evidence>
<comment type="caution">
    <text evidence="2">The sequence shown here is derived from an EMBL/GenBank/DDBJ whole genome shotgun (WGS) entry which is preliminary data.</text>
</comment>